<dbReference type="CDD" id="cd08899">
    <property type="entry name" value="SRPBCC_CalC_Aha1-like_6"/>
    <property type="match status" value="1"/>
</dbReference>
<name>A0ABU7YU31_9GAMM</name>
<dbReference type="Gene3D" id="3.30.530.20">
    <property type="match status" value="1"/>
</dbReference>
<comment type="similarity">
    <text evidence="1">Belongs to the AHA1 family.</text>
</comment>
<proteinExistence type="inferred from homology"/>
<evidence type="ECO:0000256" key="1">
    <source>
        <dbReference type="ARBA" id="ARBA00006817"/>
    </source>
</evidence>
<keyword evidence="4" id="KW-1185">Reference proteome</keyword>
<dbReference type="SUPFAM" id="SSF55961">
    <property type="entry name" value="Bet v1-like"/>
    <property type="match status" value="1"/>
</dbReference>
<reference evidence="3 4" key="1">
    <citation type="journal article" date="2016" name="Int. J. Syst. Evol. Microbiol.">
        <title>Lysobacter erysipheiresistens sp. nov., an antagonist of powdery mildew, isolated from tobacco-cultivated soil.</title>
        <authorList>
            <person name="Xie B."/>
            <person name="Li T."/>
            <person name="Lin X."/>
            <person name="Wang C.J."/>
            <person name="Chen Y.J."/>
            <person name="Liu W.J."/>
            <person name="Zhao Z.W."/>
        </authorList>
    </citation>
    <scope>NUCLEOTIDE SEQUENCE [LARGE SCALE GENOMIC DNA]</scope>
    <source>
        <strain evidence="3 4">RS-LYSO-3</strain>
    </source>
</reference>
<gene>
    <name evidence="3" type="ORF">SNE34_00985</name>
</gene>
<dbReference type="Pfam" id="PF08327">
    <property type="entry name" value="AHSA1"/>
    <property type="match status" value="1"/>
</dbReference>
<dbReference type="InterPro" id="IPR023393">
    <property type="entry name" value="START-like_dom_sf"/>
</dbReference>
<dbReference type="Proteomes" id="UP001355056">
    <property type="component" value="Unassembled WGS sequence"/>
</dbReference>
<evidence type="ECO:0000313" key="3">
    <source>
        <dbReference type="EMBL" id="MEG3182589.1"/>
    </source>
</evidence>
<protein>
    <submittedName>
        <fullName evidence="3">SRPBCC family protein</fullName>
    </submittedName>
</protein>
<dbReference type="EMBL" id="JAXGFP010000001">
    <property type="protein sequence ID" value="MEG3182589.1"/>
    <property type="molecule type" value="Genomic_DNA"/>
</dbReference>
<dbReference type="InterPro" id="IPR013538">
    <property type="entry name" value="ASHA1/2-like_C"/>
</dbReference>
<feature type="domain" description="Activator of Hsp90 ATPase homologue 1/2-like C-terminal" evidence="2">
    <location>
        <begin position="32"/>
        <end position="153"/>
    </location>
</feature>
<accession>A0ABU7YU31</accession>
<evidence type="ECO:0000259" key="2">
    <source>
        <dbReference type="Pfam" id="PF08327"/>
    </source>
</evidence>
<evidence type="ECO:0000313" key="4">
    <source>
        <dbReference type="Proteomes" id="UP001355056"/>
    </source>
</evidence>
<comment type="caution">
    <text evidence="3">The sequence shown here is derived from an EMBL/GenBank/DDBJ whole genome shotgun (WGS) entry which is preliminary data.</text>
</comment>
<sequence>MNQATTLATPEADYGFVSAPQTVRIQRLLPGPIERIWSYLTESELRRQWLAAGDMQLQEGAPFELVWRNDELTDPPGQRPEGFGEEHRMQSRITELDPPHRLAFAWGEGDVTIDLERKGDQVLLTLVHRGISDRANLLMIGAGWHLHLDILVRRANGETAQAQETFWDGWTRLRAEYDRRIPA</sequence>
<dbReference type="RefSeq" id="WP_332613845.1">
    <property type="nucleotide sequence ID" value="NZ_JAXGFP010000001.1"/>
</dbReference>
<organism evidence="3 4">
    <name type="scientific">Novilysobacter erysipheiresistens</name>
    <dbReference type="NCBI Taxonomy" id="1749332"/>
    <lineage>
        <taxon>Bacteria</taxon>
        <taxon>Pseudomonadati</taxon>
        <taxon>Pseudomonadota</taxon>
        <taxon>Gammaproteobacteria</taxon>
        <taxon>Lysobacterales</taxon>
        <taxon>Lysobacteraceae</taxon>
        <taxon>Novilysobacter</taxon>
    </lineage>
</organism>